<feature type="transmembrane region" description="Helical" evidence="1">
    <location>
        <begin position="81"/>
        <end position="101"/>
    </location>
</feature>
<keyword evidence="1" id="KW-1133">Transmembrane helix</keyword>
<dbReference type="EMBL" id="UOFN01000051">
    <property type="protein sequence ID" value="VAW75861.1"/>
    <property type="molecule type" value="Genomic_DNA"/>
</dbReference>
<feature type="transmembrane region" description="Helical" evidence="1">
    <location>
        <begin position="210"/>
        <end position="229"/>
    </location>
</feature>
<dbReference type="AlphaFoldDB" id="A0A3B0Y8C9"/>
<feature type="transmembrane region" description="Helical" evidence="1">
    <location>
        <begin position="15"/>
        <end position="44"/>
    </location>
</feature>
<reference evidence="2" key="1">
    <citation type="submission" date="2018-06" db="EMBL/GenBank/DDBJ databases">
        <authorList>
            <person name="Zhirakovskaya E."/>
        </authorList>
    </citation>
    <scope>NUCLEOTIDE SEQUENCE</scope>
</reference>
<keyword evidence="1" id="KW-0472">Membrane</keyword>
<feature type="transmembrane region" description="Helical" evidence="1">
    <location>
        <begin position="270"/>
        <end position="293"/>
    </location>
</feature>
<protein>
    <recommendedName>
        <fullName evidence="3">DUF2232 domain-containing protein</fullName>
    </recommendedName>
</protein>
<feature type="transmembrane region" description="Helical" evidence="1">
    <location>
        <begin position="168"/>
        <end position="190"/>
    </location>
</feature>
<sequence>MRALGRLVVSGPHQAILVVVLGTALSFLLPPLTSVLGFIAAAALGLNTLQSGVRSGAIVLFASAGIVALLAGLASGQQGSLAIVVVLLALWVPLWLASSVLRETRSLAMALLVLALIGLFSSVLAYVIAGDPVQWWPDYVRVQLDAAVTVQPELQAQFESMSDLAEQVAPVLVGSIVAGLMFNTVLFLMLGRWWQAVVLEKPGVVRAEFYALRFNLGLSLAGVVIFALASLNLGMISVLALQWSLVVMVPFMVVGLAVAHASLNNLQAGFIWLVVVYVVAMLAPQLLVALGMIDPLLDLRRRTDKGGSGQN</sequence>
<evidence type="ECO:0000256" key="1">
    <source>
        <dbReference type="SAM" id="Phobius"/>
    </source>
</evidence>
<evidence type="ECO:0008006" key="3">
    <source>
        <dbReference type="Google" id="ProtNLM"/>
    </source>
</evidence>
<accession>A0A3B0Y8C9</accession>
<feature type="transmembrane region" description="Helical" evidence="1">
    <location>
        <begin position="235"/>
        <end position="258"/>
    </location>
</feature>
<proteinExistence type="predicted"/>
<gene>
    <name evidence="2" type="ORF">MNBD_GAMMA15-2530</name>
</gene>
<feature type="transmembrane region" description="Helical" evidence="1">
    <location>
        <begin position="56"/>
        <end position="75"/>
    </location>
</feature>
<feature type="transmembrane region" description="Helical" evidence="1">
    <location>
        <begin position="108"/>
        <end position="129"/>
    </location>
</feature>
<name>A0A3B0Y8C9_9ZZZZ</name>
<organism evidence="2">
    <name type="scientific">hydrothermal vent metagenome</name>
    <dbReference type="NCBI Taxonomy" id="652676"/>
    <lineage>
        <taxon>unclassified sequences</taxon>
        <taxon>metagenomes</taxon>
        <taxon>ecological metagenomes</taxon>
    </lineage>
</organism>
<keyword evidence="1" id="KW-0812">Transmembrane</keyword>
<evidence type="ECO:0000313" key="2">
    <source>
        <dbReference type="EMBL" id="VAW75861.1"/>
    </source>
</evidence>